<dbReference type="GO" id="GO:0015288">
    <property type="term" value="F:porin activity"/>
    <property type="evidence" value="ECO:0007669"/>
    <property type="project" value="TreeGrafter"/>
</dbReference>
<dbReference type="PANTHER" id="PTHR30026">
    <property type="entry name" value="OUTER MEMBRANE PROTEIN TOLC"/>
    <property type="match status" value="1"/>
</dbReference>
<evidence type="ECO:0000313" key="10">
    <source>
        <dbReference type="EMBL" id="NDY43377.1"/>
    </source>
</evidence>
<comment type="subcellular location">
    <subcellularLocation>
        <location evidence="1">Cell outer membrane</location>
    </subcellularLocation>
</comment>
<dbReference type="AlphaFoldDB" id="A0A6N9TVC1"/>
<name>A0A6N9TVC1_DISTH</name>
<keyword evidence="9" id="KW-0732">Signal</keyword>
<dbReference type="GO" id="GO:1990281">
    <property type="term" value="C:efflux pump complex"/>
    <property type="evidence" value="ECO:0007669"/>
    <property type="project" value="TreeGrafter"/>
</dbReference>
<evidence type="ECO:0000256" key="7">
    <source>
        <dbReference type="ARBA" id="ARBA00023237"/>
    </source>
</evidence>
<keyword evidence="4" id="KW-1134">Transmembrane beta strand</keyword>
<accession>A0A6N9TVC1</accession>
<evidence type="ECO:0000256" key="4">
    <source>
        <dbReference type="ARBA" id="ARBA00022452"/>
    </source>
</evidence>
<dbReference type="EMBL" id="JAAGRR010000159">
    <property type="protein sequence ID" value="NDY43377.1"/>
    <property type="molecule type" value="Genomic_DNA"/>
</dbReference>
<dbReference type="Proteomes" id="UP000469346">
    <property type="component" value="Unassembled WGS sequence"/>
</dbReference>
<reference evidence="10 11" key="1">
    <citation type="submission" date="2020-02" db="EMBL/GenBank/DDBJ databases">
        <title>Comparative genomics of sulfur disproportionating microorganisms.</title>
        <authorList>
            <person name="Ward L.M."/>
            <person name="Bertran E."/>
            <person name="Johnston D.T."/>
        </authorList>
    </citation>
    <scope>NUCLEOTIDE SEQUENCE [LARGE SCALE GENOMIC DNA]</scope>
    <source>
        <strain evidence="10 11">DSM 100025</strain>
    </source>
</reference>
<comment type="caution">
    <text evidence="10">The sequence shown here is derived from an EMBL/GenBank/DDBJ whole genome shotgun (WGS) entry which is preliminary data.</text>
</comment>
<dbReference type="InterPro" id="IPR051906">
    <property type="entry name" value="TolC-like"/>
</dbReference>
<keyword evidence="11" id="KW-1185">Reference proteome</keyword>
<proteinExistence type="inferred from homology"/>
<gene>
    <name evidence="10" type="ORF">G3N55_11060</name>
</gene>
<evidence type="ECO:0000256" key="9">
    <source>
        <dbReference type="SAM" id="SignalP"/>
    </source>
</evidence>
<evidence type="ECO:0000256" key="8">
    <source>
        <dbReference type="SAM" id="Coils"/>
    </source>
</evidence>
<keyword evidence="6" id="KW-0472">Membrane</keyword>
<dbReference type="Pfam" id="PF02321">
    <property type="entry name" value="OEP"/>
    <property type="match status" value="2"/>
</dbReference>
<protein>
    <submittedName>
        <fullName evidence="10">TolC family protein</fullName>
    </submittedName>
</protein>
<keyword evidence="8" id="KW-0175">Coiled coil</keyword>
<organism evidence="10 11">
    <name type="scientific">Dissulfurirhabdus thermomarina</name>
    <dbReference type="NCBI Taxonomy" id="1765737"/>
    <lineage>
        <taxon>Bacteria</taxon>
        <taxon>Deltaproteobacteria</taxon>
        <taxon>Dissulfurirhabdaceae</taxon>
        <taxon>Dissulfurirhabdus</taxon>
    </lineage>
</organism>
<evidence type="ECO:0000256" key="1">
    <source>
        <dbReference type="ARBA" id="ARBA00004442"/>
    </source>
</evidence>
<dbReference type="SUPFAM" id="SSF56954">
    <property type="entry name" value="Outer membrane efflux proteins (OEP)"/>
    <property type="match status" value="1"/>
</dbReference>
<feature type="signal peptide" evidence="9">
    <location>
        <begin position="1"/>
        <end position="23"/>
    </location>
</feature>
<dbReference type="GO" id="GO:0015562">
    <property type="term" value="F:efflux transmembrane transporter activity"/>
    <property type="evidence" value="ECO:0007669"/>
    <property type="project" value="InterPro"/>
</dbReference>
<evidence type="ECO:0000256" key="5">
    <source>
        <dbReference type="ARBA" id="ARBA00022692"/>
    </source>
</evidence>
<feature type="chain" id="PRO_5026813819" evidence="9">
    <location>
        <begin position="24"/>
        <end position="461"/>
    </location>
</feature>
<feature type="coiled-coil region" evidence="8">
    <location>
        <begin position="335"/>
        <end position="387"/>
    </location>
</feature>
<evidence type="ECO:0000256" key="2">
    <source>
        <dbReference type="ARBA" id="ARBA00007613"/>
    </source>
</evidence>
<dbReference type="Gene3D" id="1.20.1600.10">
    <property type="entry name" value="Outer membrane efflux proteins (OEP)"/>
    <property type="match status" value="1"/>
</dbReference>
<sequence length="461" mass="49745">MSLRDLPAFLVLLLALAALPAAAAAPPAPGPAPRRLTLEAAVRTALRQSPLLAAVVHERRAAGEERRAALGRMLPQVTAYADARRQSDPTVVVPIKSFNGPLPDFSRDQYQAGTRIRAPLFHGGSLRARLAQAAAGDRAALEGLRLTAQRLVAEVTDAFNRVLYLEALVRAQEETLSALEKARADAALRLEVGRIAPVELMRIDTQVASQRQALIQSRESALRAREDLALLLGLDPSAPPEAEGRLLPAPPAGEAAPDIEAALARRPDVRQAERRVRQAEAALRAARGRRLPALDLVGDYGRRAGSGFEADEEVWWAGVALSFDLFTGGTVSAEIRKAEDQLRAAEERLREARLRARTDILHARSARREAEHRLEVAAAARRTAEETYRIEQLRYRTGAGTVTDSLLAQSAWLQAKAAELAAIFDHQRAAVAERLALGLIEAGPPATAAGDGETPERTASR</sequence>
<comment type="similarity">
    <text evidence="2">Belongs to the outer membrane factor (OMF) (TC 1.B.17) family.</text>
</comment>
<dbReference type="PANTHER" id="PTHR30026:SF21">
    <property type="entry name" value="SLR1270 PROTEIN"/>
    <property type="match status" value="1"/>
</dbReference>
<evidence type="ECO:0000256" key="6">
    <source>
        <dbReference type="ARBA" id="ARBA00023136"/>
    </source>
</evidence>
<keyword evidence="5" id="KW-0812">Transmembrane</keyword>
<keyword evidence="7" id="KW-0998">Cell outer membrane</keyword>
<evidence type="ECO:0000313" key="11">
    <source>
        <dbReference type="Proteomes" id="UP000469346"/>
    </source>
</evidence>
<dbReference type="RefSeq" id="WP_163299519.1">
    <property type="nucleotide sequence ID" value="NZ_JAAGRR010000159.1"/>
</dbReference>
<dbReference type="InterPro" id="IPR003423">
    <property type="entry name" value="OMP_efflux"/>
</dbReference>
<keyword evidence="3" id="KW-0813">Transport</keyword>
<dbReference type="GO" id="GO:0009279">
    <property type="term" value="C:cell outer membrane"/>
    <property type="evidence" value="ECO:0007669"/>
    <property type="project" value="UniProtKB-SubCell"/>
</dbReference>
<evidence type="ECO:0000256" key="3">
    <source>
        <dbReference type="ARBA" id="ARBA00022448"/>
    </source>
</evidence>